<dbReference type="InterPro" id="IPR012967">
    <property type="entry name" value="COMT_dimerisation"/>
</dbReference>
<keyword evidence="3" id="KW-0949">S-adenosyl-L-methionine</keyword>
<dbReference type="Pfam" id="PF00891">
    <property type="entry name" value="Methyltransf_2"/>
    <property type="match status" value="1"/>
</dbReference>
<comment type="caution">
    <text evidence="6">The sequence shown here is derived from an EMBL/GenBank/DDBJ whole genome shotgun (WGS) entry which is preliminary data.</text>
</comment>
<dbReference type="PANTHER" id="PTHR43712">
    <property type="entry name" value="PUTATIVE (AFU_ORTHOLOGUE AFUA_4G14580)-RELATED"/>
    <property type="match status" value="1"/>
</dbReference>
<dbReference type="SUPFAM" id="SSF53335">
    <property type="entry name" value="S-adenosyl-L-methionine-dependent methyltransferases"/>
    <property type="match status" value="1"/>
</dbReference>
<protein>
    <submittedName>
        <fullName evidence="6">Methyltransferase</fullName>
    </submittedName>
</protein>
<evidence type="ECO:0000256" key="3">
    <source>
        <dbReference type="ARBA" id="ARBA00022691"/>
    </source>
</evidence>
<dbReference type="SUPFAM" id="SSF46785">
    <property type="entry name" value="Winged helix' DNA-binding domain"/>
    <property type="match status" value="1"/>
</dbReference>
<evidence type="ECO:0000313" key="7">
    <source>
        <dbReference type="Proteomes" id="UP000754710"/>
    </source>
</evidence>
<dbReference type="PROSITE" id="PS51683">
    <property type="entry name" value="SAM_OMT_II"/>
    <property type="match status" value="1"/>
</dbReference>
<feature type="domain" description="O-methyltransferase dimerisation" evidence="5">
    <location>
        <begin position="35"/>
        <end position="108"/>
    </location>
</feature>
<dbReference type="PIRSF" id="PIRSF005739">
    <property type="entry name" value="O-mtase"/>
    <property type="match status" value="1"/>
</dbReference>
<dbReference type="InterPro" id="IPR029063">
    <property type="entry name" value="SAM-dependent_MTases_sf"/>
</dbReference>
<evidence type="ECO:0000256" key="2">
    <source>
        <dbReference type="ARBA" id="ARBA00022679"/>
    </source>
</evidence>
<dbReference type="InterPro" id="IPR036390">
    <property type="entry name" value="WH_DNA-bd_sf"/>
</dbReference>
<dbReference type="Proteomes" id="UP000754710">
    <property type="component" value="Unassembled WGS sequence"/>
</dbReference>
<keyword evidence="2" id="KW-0808">Transferase</keyword>
<dbReference type="GO" id="GO:0032259">
    <property type="term" value="P:methylation"/>
    <property type="evidence" value="ECO:0007669"/>
    <property type="project" value="UniProtKB-KW"/>
</dbReference>
<evidence type="ECO:0000256" key="1">
    <source>
        <dbReference type="ARBA" id="ARBA00022603"/>
    </source>
</evidence>
<evidence type="ECO:0000259" key="5">
    <source>
        <dbReference type="Pfam" id="PF08100"/>
    </source>
</evidence>
<dbReference type="Gene3D" id="1.10.10.10">
    <property type="entry name" value="Winged helix-like DNA-binding domain superfamily/Winged helix DNA-binding domain"/>
    <property type="match status" value="1"/>
</dbReference>
<sequence length="361" mass="38834">MTRLPPARVVRAATAVRTTLQTLTRRMVPPEIGLLELASGFMATHAIYAAAKLGIADVLASGPLSADDVAAEVGSNPDTTHRLLRACAALGVFREGADGRFALTPLANGLRSGTADSMLPVILMLGDPHYQGTWGQLAHTVESGMPGAEVIFGRPMWDYLDHDPEFAATFNNAMSRLSALDWPAVEAAYDFTKFSTIIDVGGGHGQLLALMLDAAPSAKGVLLEREVLIGEAEEHLREAGVLPRCRLEAGSFFETAPSDGDLYVMRRVIHDFDDEQAAAILANVRRHMPSGSILLLLESVVPPGNTPHFAKSLDLDMMIFVGGRERTEQEFATLLDRAGFRLTRVIPTISTISLIEAVPGR</sequence>
<keyword evidence="7" id="KW-1185">Reference proteome</keyword>
<dbReference type="GO" id="GO:0008168">
    <property type="term" value="F:methyltransferase activity"/>
    <property type="evidence" value="ECO:0007669"/>
    <property type="project" value="UniProtKB-KW"/>
</dbReference>
<gene>
    <name evidence="6" type="ORF">K1X13_10850</name>
</gene>
<dbReference type="PANTHER" id="PTHR43712:SF2">
    <property type="entry name" value="O-METHYLTRANSFERASE CICE"/>
    <property type="match status" value="1"/>
</dbReference>
<organism evidence="6 7">
    <name type="scientific">Nocardioides jiangsuensis</name>
    <dbReference type="NCBI Taxonomy" id="2866161"/>
    <lineage>
        <taxon>Bacteria</taxon>
        <taxon>Bacillati</taxon>
        <taxon>Actinomycetota</taxon>
        <taxon>Actinomycetes</taxon>
        <taxon>Propionibacteriales</taxon>
        <taxon>Nocardioidaceae</taxon>
        <taxon>Nocardioides</taxon>
    </lineage>
</organism>
<reference evidence="6 7" key="1">
    <citation type="submission" date="2021-08" db="EMBL/GenBank/DDBJ databases">
        <title>Nocardioides bacterium WL0053 sp. nov., isolated from the sediment.</title>
        <authorList>
            <person name="Wang L."/>
            <person name="Zhang D."/>
            <person name="Zhang A."/>
        </authorList>
    </citation>
    <scope>NUCLEOTIDE SEQUENCE [LARGE SCALE GENOMIC DNA]</scope>
    <source>
        <strain evidence="6 7">WL0053</strain>
    </source>
</reference>
<keyword evidence="1 6" id="KW-0489">Methyltransferase</keyword>
<proteinExistence type="predicted"/>
<dbReference type="Gene3D" id="3.40.50.150">
    <property type="entry name" value="Vaccinia Virus protein VP39"/>
    <property type="match status" value="1"/>
</dbReference>
<dbReference type="InterPro" id="IPR016461">
    <property type="entry name" value="COMT-like"/>
</dbReference>
<evidence type="ECO:0000259" key="4">
    <source>
        <dbReference type="Pfam" id="PF00891"/>
    </source>
</evidence>
<dbReference type="InterPro" id="IPR001077">
    <property type="entry name" value="COMT_C"/>
</dbReference>
<dbReference type="EMBL" id="JAIEZQ010000002">
    <property type="protein sequence ID" value="MBY9075317.1"/>
    <property type="molecule type" value="Genomic_DNA"/>
</dbReference>
<dbReference type="InterPro" id="IPR036388">
    <property type="entry name" value="WH-like_DNA-bd_sf"/>
</dbReference>
<evidence type="ECO:0000313" key="6">
    <source>
        <dbReference type="EMBL" id="MBY9075317.1"/>
    </source>
</evidence>
<accession>A0ABS7RJT7</accession>
<name>A0ABS7RJT7_9ACTN</name>
<dbReference type="Pfam" id="PF08100">
    <property type="entry name" value="Dimerisation"/>
    <property type="match status" value="1"/>
</dbReference>
<dbReference type="RefSeq" id="WP_221025081.1">
    <property type="nucleotide sequence ID" value="NZ_JAIEZQ010000002.1"/>
</dbReference>
<feature type="domain" description="O-methyltransferase C-terminal" evidence="4">
    <location>
        <begin position="134"/>
        <end position="341"/>
    </location>
</feature>